<organism evidence="2 3">
    <name type="scientific">Pseudomonas syringae pv. castaneae</name>
    <dbReference type="NCBI Taxonomy" id="264450"/>
    <lineage>
        <taxon>Bacteria</taxon>
        <taxon>Pseudomonadati</taxon>
        <taxon>Pseudomonadota</taxon>
        <taxon>Gammaproteobacteria</taxon>
        <taxon>Pseudomonadales</taxon>
        <taxon>Pseudomonadaceae</taxon>
        <taxon>Pseudomonas</taxon>
        <taxon>Pseudomonas syringae</taxon>
    </lineage>
</organism>
<dbReference type="EMBL" id="LJQD01000164">
    <property type="protein sequence ID" value="KPW97628.1"/>
    <property type="molecule type" value="Genomic_DNA"/>
</dbReference>
<feature type="non-terminal residue" evidence="2">
    <location>
        <position position="1"/>
    </location>
</feature>
<dbReference type="RefSeq" id="WP_235811742.1">
    <property type="nucleotide sequence ID" value="NZ_LJQD01000164.1"/>
</dbReference>
<reference evidence="2 3" key="1">
    <citation type="submission" date="2015-09" db="EMBL/GenBank/DDBJ databases">
        <title>Genome announcement of multiple Pseudomonas syringae strains.</title>
        <authorList>
            <person name="Thakur S."/>
            <person name="Wang P.W."/>
            <person name="Gong Y."/>
            <person name="Weir B.S."/>
            <person name="Guttman D.S."/>
        </authorList>
    </citation>
    <scope>NUCLEOTIDE SEQUENCE [LARGE SCALE GENOMIC DNA]</scope>
    <source>
        <strain evidence="2 3">ICMP9419</strain>
    </source>
</reference>
<gene>
    <name evidence="2" type="ORF">ALO79_00723</name>
</gene>
<feature type="region of interest" description="Disordered" evidence="1">
    <location>
        <begin position="26"/>
        <end position="68"/>
    </location>
</feature>
<feature type="non-terminal residue" evidence="2">
    <location>
        <position position="318"/>
    </location>
</feature>
<protein>
    <submittedName>
        <fullName evidence="2">HopBD1</fullName>
    </submittedName>
</protein>
<accession>A0A0P9PEB9</accession>
<feature type="compositionally biased region" description="Polar residues" evidence="1">
    <location>
        <begin position="26"/>
        <end position="43"/>
    </location>
</feature>
<name>A0A0P9PEB9_PSESX</name>
<evidence type="ECO:0000256" key="1">
    <source>
        <dbReference type="SAM" id="MobiDB-lite"/>
    </source>
</evidence>
<dbReference type="Proteomes" id="UP000050381">
    <property type="component" value="Unassembled WGS sequence"/>
</dbReference>
<feature type="compositionally biased region" description="Polar residues" evidence="1">
    <location>
        <begin position="51"/>
        <end position="66"/>
    </location>
</feature>
<proteinExistence type="predicted"/>
<evidence type="ECO:0000313" key="2">
    <source>
        <dbReference type="EMBL" id="KPW97628.1"/>
    </source>
</evidence>
<sequence length="318" mass="34737">LQTFLKLILTQAGMMMRIQGGTPFSIQQNTMSEHNPAQEQGRSSFGEERVSISSPVGSQASVSTEPAENARVMSVMLSPQRPNVKKADLIPGDILLLIDEPHDTEKLHKIIIAGQKLEGLSMLRNNLGKASAVHAILWTRNPQNPVSTERGGKGESEVVEMRGGGIMDTALRKGLYQVYRPKDKNIGDWAAQSAMSWASERKIPYNAIKSAKSVTRFSNFGPLAIASAKKYGKDAFESNPKWGEDGAFCSHLVLAAYQAAAQNVGTPLSGALKVDAKGCSVRTLSHFLKKDTTQFEFTGHLRIKPDEVLFPEETLKKT</sequence>
<comment type="caution">
    <text evidence="2">The sequence shown here is derived from an EMBL/GenBank/DDBJ whole genome shotgun (WGS) entry which is preliminary data.</text>
</comment>
<dbReference type="PATRIC" id="fig|264450.4.peg.820"/>
<evidence type="ECO:0000313" key="3">
    <source>
        <dbReference type="Proteomes" id="UP000050381"/>
    </source>
</evidence>
<dbReference type="AlphaFoldDB" id="A0A0P9PEB9"/>